<dbReference type="AlphaFoldDB" id="R0D078"/>
<accession>R0D078</accession>
<gene>
    <name evidence="2" type="ORF">HMPREF1083_03061</name>
</gene>
<sequence>MWLKERLGLEISPEKSKVVNLKRSYSEFLGLKLKATPKGKQPNGETRYVVQSKLNDKSMKEIAEKLKSGIKEIQKPANDAEEYKAVMRYNSMIIGWHTYYRIATDVNLDLNKYAFLVHRALKRRLKDRLKRTSDVPLSPFLKAKYGKSRQLRYVKKHPILPIGYIKHSNPMFKKKIINKFTAEGRTEIHKQLENINMGVLHYLMLNPDMGKSIEYNDNRLSLYSAQQGKCAVTKKPLELGDIHCHHKISRKLGGDDKYQNLVIVSEDVHILIHATTAEIIITYLGKLKLDKRQLSKVNSLRRLLQLEAIKQS</sequence>
<dbReference type="Gene3D" id="1.10.30.50">
    <property type="match status" value="1"/>
</dbReference>
<dbReference type="EMBL" id="AGYL01000029">
    <property type="protein sequence ID" value="ENZ62447.1"/>
    <property type="molecule type" value="Genomic_DNA"/>
</dbReference>
<dbReference type="PATRIC" id="fig|999406.3.peg.3288"/>
<organism evidence="2 3">
    <name type="scientific">[Clostridium] clostridioforme 90A6</name>
    <dbReference type="NCBI Taxonomy" id="999406"/>
    <lineage>
        <taxon>Bacteria</taxon>
        <taxon>Bacillati</taxon>
        <taxon>Bacillota</taxon>
        <taxon>Clostridia</taxon>
        <taxon>Lachnospirales</taxon>
        <taxon>Lachnospiraceae</taxon>
        <taxon>Enterocloster</taxon>
    </lineage>
</organism>
<reference evidence="2" key="1">
    <citation type="submission" date="2013-01" db="EMBL/GenBank/DDBJ databases">
        <title>The Genome Sequence of Clostridium clostridioforme 90A6.</title>
        <authorList>
            <consortium name="The Broad Institute Genome Sequencing Platform"/>
            <person name="Earl A."/>
            <person name="Ward D."/>
            <person name="Feldgarden M."/>
            <person name="Gevers D."/>
            <person name="Courvalin P."/>
            <person name="Lambert T."/>
            <person name="Walker B."/>
            <person name="Young S.K."/>
            <person name="Zeng Q."/>
            <person name="Gargeya S."/>
            <person name="Fitzgerald M."/>
            <person name="Haas B."/>
            <person name="Abouelleil A."/>
            <person name="Alvarado L."/>
            <person name="Arachchi H.M."/>
            <person name="Berlin A.M."/>
            <person name="Chapman S.B."/>
            <person name="Dewar J."/>
            <person name="Goldberg J."/>
            <person name="Griggs A."/>
            <person name="Gujja S."/>
            <person name="Hansen M."/>
            <person name="Howarth C."/>
            <person name="Imamovic A."/>
            <person name="Larimer J."/>
            <person name="McCowan C."/>
            <person name="Murphy C."/>
            <person name="Neiman D."/>
            <person name="Pearson M."/>
            <person name="Priest M."/>
            <person name="Roberts A."/>
            <person name="Saif S."/>
            <person name="Shea T."/>
            <person name="Sisk P."/>
            <person name="Sykes S."/>
            <person name="Wortman J."/>
            <person name="Nusbaum C."/>
            <person name="Birren B."/>
        </authorList>
    </citation>
    <scope>NUCLEOTIDE SEQUENCE [LARGE SCALE GENOMIC DNA]</scope>
    <source>
        <strain evidence="2">90A6</strain>
    </source>
</reference>
<feature type="domain" description="HNH nuclease" evidence="1">
    <location>
        <begin position="219"/>
        <end position="270"/>
    </location>
</feature>
<name>R0D078_9FIRM</name>
<dbReference type="CDD" id="cd00085">
    <property type="entry name" value="HNHc"/>
    <property type="match status" value="1"/>
</dbReference>
<dbReference type="SMART" id="SM00507">
    <property type="entry name" value="HNHc"/>
    <property type="match status" value="1"/>
</dbReference>
<protein>
    <recommendedName>
        <fullName evidence="1">HNH nuclease domain-containing protein</fullName>
    </recommendedName>
</protein>
<comment type="caution">
    <text evidence="2">The sequence shown here is derived from an EMBL/GenBank/DDBJ whole genome shotgun (WGS) entry which is preliminary data.</text>
</comment>
<dbReference type="HOGENOM" id="CLU_013584_14_0_9"/>
<proteinExistence type="predicted"/>
<dbReference type="Proteomes" id="UP000013180">
    <property type="component" value="Unassembled WGS sequence"/>
</dbReference>
<dbReference type="InterPro" id="IPR003615">
    <property type="entry name" value="HNH_nuc"/>
</dbReference>
<keyword evidence="3" id="KW-1185">Reference proteome</keyword>
<evidence type="ECO:0000259" key="1">
    <source>
        <dbReference type="SMART" id="SM00507"/>
    </source>
</evidence>
<evidence type="ECO:0000313" key="2">
    <source>
        <dbReference type="EMBL" id="ENZ62447.1"/>
    </source>
</evidence>
<evidence type="ECO:0000313" key="3">
    <source>
        <dbReference type="Proteomes" id="UP000013180"/>
    </source>
</evidence>